<evidence type="ECO:0000313" key="3">
    <source>
        <dbReference type="Proteomes" id="UP000638981"/>
    </source>
</evidence>
<dbReference type="InterPro" id="IPR025364">
    <property type="entry name" value="DUF4268"/>
</dbReference>
<feature type="domain" description="DUF4268" evidence="1">
    <location>
        <begin position="180"/>
        <end position="316"/>
    </location>
</feature>
<comment type="caution">
    <text evidence="2">The sequence shown here is derived from an EMBL/GenBank/DDBJ whole genome shotgun (WGS) entry which is preliminary data.</text>
</comment>
<gene>
    <name evidence="2" type="ORF">GCM10007315_32680</name>
</gene>
<name>A0A918U124_9RHOB</name>
<dbReference type="GO" id="GO:0003676">
    <property type="term" value="F:nucleic acid binding"/>
    <property type="evidence" value="ECO:0007669"/>
    <property type="project" value="InterPro"/>
</dbReference>
<organism evidence="2 3">
    <name type="scientific">Neogemmobacter tilapiae</name>
    <dbReference type="NCBI Taxonomy" id="875041"/>
    <lineage>
        <taxon>Bacteria</taxon>
        <taxon>Pseudomonadati</taxon>
        <taxon>Pseudomonadota</taxon>
        <taxon>Alphaproteobacteria</taxon>
        <taxon>Rhodobacterales</taxon>
        <taxon>Paracoccaceae</taxon>
        <taxon>Neogemmobacter</taxon>
    </lineage>
</organism>
<dbReference type="Pfam" id="PF14088">
    <property type="entry name" value="DUF4268"/>
    <property type="match status" value="1"/>
</dbReference>
<sequence>MMRLGKIETVDIRTVSRNEAGDFTPWLAQDDNRSALGEALHLGELTLQSTELSVGDFSADIVAVDEGGAQVLIENQLEPTDHRHLGQVLTYLAGLANNEASIVWVATRFREEHRAAIDWLNRSTIDGYDFFGVEIELLRIGDSDPAPRFNVVAMPNDWARQARQAVRRASSEALSETGALYQEYWLAMRDVAEASGEKQRFPKAWPRQWLPFRIGRTGFQMSAVANRTGKSLRVELYMRQKGMPPNQAFNALMAQRGAIDAAYGGVLDWQALPDSVAARIAVHLPNADVADRGDWPRQHAWIVAELAKFRRVFADRVKALRLDEIPGADDADADPDEMA</sequence>
<evidence type="ECO:0000313" key="2">
    <source>
        <dbReference type="EMBL" id="GHC65522.1"/>
    </source>
</evidence>
<evidence type="ECO:0000259" key="1">
    <source>
        <dbReference type="Pfam" id="PF14088"/>
    </source>
</evidence>
<protein>
    <recommendedName>
        <fullName evidence="1">DUF4268 domain-containing protein</fullName>
    </recommendedName>
</protein>
<dbReference type="InterPro" id="IPR011856">
    <property type="entry name" value="tRNA_endonuc-like_dom_sf"/>
</dbReference>
<accession>A0A918U124</accession>
<dbReference type="Proteomes" id="UP000638981">
    <property type="component" value="Unassembled WGS sequence"/>
</dbReference>
<keyword evidence="3" id="KW-1185">Reference proteome</keyword>
<dbReference type="EMBL" id="BMYJ01000012">
    <property type="protein sequence ID" value="GHC65522.1"/>
    <property type="molecule type" value="Genomic_DNA"/>
</dbReference>
<proteinExistence type="predicted"/>
<dbReference type="AlphaFoldDB" id="A0A918U124"/>
<dbReference type="Gene3D" id="3.40.1350.10">
    <property type="match status" value="1"/>
</dbReference>
<reference evidence="2" key="1">
    <citation type="journal article" date="2014" name="Int. J. Syst. Evol. Microbiol.">
        <title>Complete genome sequence of Corynebacterium casei LMG S-19264T (=DSM 44701T), isolated from a smear-ripened cheese.</title>
        <authorList>
            <consortium name="US DOE Joint Genome Institute (JGI-PGF)"/>
            <person name="Walter F."/>
            <person name="Albersmeier A."/>
            <person name="Kalinowski J."/>
            <person name="Ruckert C."/>
        </authorList>
    </citation>
    <scope>NUCLEOTIDE SEQUENCE</scope>
    <source>
        <strain evidence="2">KCTC 23310</strain>
    </source>
</reference>
<reference evidence="2" key="2">
    <citation type="submission" date="2020-09" db="EMBL/GenBank/DDBJ databases">
        <authorList>
            <person name="Sun Q."/>
            <person name="Kim S."/>
        </authorList>
    </citation>
    <scope>NUCLEOTIDE SEQUENCE</scope>
    <source>
        <strain evidence="2">KCTC 23310</strain>
    </source>
</reference>